<dbReference type="InterPro" id="IPR039697">
    <property type="entry name" value="Alcohol_dehydrogenase_Fe"/>
</dbReference>
<dbReference type="FunFam" id="3.40.50.1970:FF:000003">
    <property type="entry name" value="Alcohol dehydrogenase, iron-containing"/>
    <property type="match status" value="1"/>
</dbReference>
<dbReference type="Pfam" id="PF00465">
    <property type="entry name" value="Fe-ADH"/>
    <property type="match status" value="1"/>
</dbReference>
<keyword evidence="3" id="KW-0560">Oxidoreductase</keyword>
<dbReference type="GO" id="GO:0046872">
    <property type="term" value="F:metal ion binding"/>
    <property type="evidence" value="ECO:0007669"/>
    <property type="project" value="InterPro"/>
</dbReference>
<proteinExistence type="inferred from homology"/>
<dbReference type="PANTHER" id="PTHR11496">
    <property type="entry name" value="ALCOHOL DEHYDROGENASE"/>
    <property type="match status" value="1"/>
</dbReference>
<organism evidence="6">
    <name type="scientific">Candidatus Kentrum sp. DK</name>
    <dbReference type="NCBI Taxonomy" id="2126562"/>
    <lineage>
        <taxon>Bacteria</taxon>
        <taxon>Pseudomonadati</taxon>
        <taxon>Pseudomonadota</taxon>
        <taxon>Gammaproteobacteria</taxon>
        <taxon>Candidatus Kentrum</taxon>
    </lineage>
</organism>
<dbReference type="CDD" id="cd08183">
    <property type="entry name" value="Fe-ADH-like"/>
    <property type="match status" value="1"/>
</dbReference>
<comment type="cofactor">
    <cofactor evidence="1">
        <name>Fe cation</name>
        <dbReference type="ChEBI" id="CHEBI:24875"/>
    </cofactor>
</comment>
<dbReference type="PANTHER" id="PTHR11496:SF102">
    <property type="entry name" value="ALCOHOL DEHYDROGENASE 4"/>
    <property type="match status" value="1"/>
</dbReference>
<dbReference type="SUPFAM" id="SSF56796">
    <property type="entry name" value="Dehydroquinate synthase-like"/>
    <property type="match status" value="1"/>
</dbReference>
<dbReference type="InterPro" id="IPR056798">
    <property type="entry name" value="ADH_Fe_C"/>
</dbReference>
<dbReference type="Pfam" id="PF25137">
    <property type="entry name" value="ADH_Fe_C"/>
    <property type="match status" value="1"/>
</dbReference>
<protein>
    <submittedName>
        <fullName evidence="6">Uncharacterized protein</fullName>
    </submittedName>
</protein>
<evidence type="ECO:0000259" key="4">
    <source>
        <dbReference type="Pfam" id="PF00465"/>
    </source>
</evidence>
<reference evidence="6" key="1">
    <citation type="submission" date="2019-02" db="EMBL/GenBank/DDBJ databases">
        <authorList>
            <person name="Gruber-Vodicka R. H."/>
            <person name="Seah K. B. B."/>
        </authorList>
    </citation>
    <scope>NUCLEOTIDE SEQUENCE</scope>
    <source>
        <strain evidence="6">BECK_DK161</strain>
    </source>
</reference>
<sequence length="430" mass="45749">MPARQRPLLISSGETVMYDFDYARIPPLYIGTGKIARLPDIAAGFGGKRVLLVTGSASLRASGQLESIENLLGDAGFEIHSLACPGEPTTSFIDEVCGRFRSRSIDTVIGIGGGSVLDAGKAISAMLPHENSIFDHLEGVGRGIAHSGIKKPYIAVPTTSGTGSEATKNAVISEVGPNGYKKSLRHDNLIPDAVIVDGDLLVSCPREVTFACGMDAFTQLLEPYLSPKASRLTEAIVRSGFEAIAENFPEVCHSRSDDAKAREGMAYAALLSGVALANDGVGIVHGLASPVGGFFPVPHGVVCATLVASSVRANLTALRARAPESPALEKMARLGALLSFREGGRDGFPAGKEAFPGPPDTLAGGKTRDEYCDVLLRILDGWTEDFRVPRLGRYGIGERELEKILDKAQNRNNPIELTRDEIRAMLVERL</sequence>
<dbReference type="InterPro" id="IPR001670">
    <property type="entry name" value="ADH_Fe/GldA"/>
</dbReference>
<evidence type="ECO:0000256" key="2">
    <source>
        <dbReference type="ARBA" id="ARBA00007358"/>
    </source>
</evidence>
<comment type="similarity">
    <text evidence="2">Belongs to the iron-containing alcohol dehydrogenase family.</text>
</comment>
<name>A0A450RVI8_9GAMM</name>
<gene>
    <name evidence="6" type="ORF">BECKDK2373C_GA0170839_100423</name>
</gene>
<dbReference type="GO" id="GO:0004022">
    <property type="term" value="F:alcohol dehydrogenase (NAD+) activity"/>
    <property type="evidence" value="ECO:0007669"/>
    <property type="project" value="TreeGrafter"/>
</dbReference>
<evidence type="ECO:0000256" key="3">
    <source>
        <dbReference type="ARBA" id="ARBA00023002"/>
    </source>
</evidence>
<feature type="domain" description="Alcohol dehydrogenase iron-type/glycerol dehydrogenase GldA" evidence="4">
    <location>
        <begin position="28"/>
        <end position="197"/>
    </location>
</feature>
<dbReference type="Gene3D" id="3.40.50.1970">
    <property type="match status" value="1"/>
</dbReference>
<feature type="domain" description="Fe-containing alcohol dehydrogenase-like C-terminal" evidence="5">
    <location>
        <begin position="210"/>
        <end position="337"/>
    </location>
</feature>
<dbReference type="AlphaFoldDB" id="A0A450RVI8"/>
<dbReference type="EMBL" id="CAADEY010000004">
    <property type="protein sequence ID" value="VFJ43130.1"/>
    <property type="molecule type" value="Genomic_DNA"/>
</dbReference>
<evidence type="ECO:0000259" key="5">
    <source>
        <dbReference type="Pfam" id="PF25137"/>
    </source>
</evidence>
<dbReference type="Gene3D" id="1.20.1090.10">
    <property type="entry name" value="Dehydroquinate synthase-like - alpha domain"/>
    <property type="match status" value="1"/>
</dbReference>
<accession>A0A450RVI8</accession>
<evidence type="ECO:0000256" key="1">
    <source>
        <dbReference type="ARBA" id="ARBA00001962"/>
    </source>
</evidence>
<evidence type="ECO:0000313" key="6">
    <source>
        <dbReference type="EMBL" id="VFJ43130.1"/>
    </source>
</evidence>